<name>A0ABS9ZZX9_9SPHI</name>
<accession>A0ABS9ZZX9</accession>
<evidence type="ECO:0000313" key="1">
    <source>
        <dbReference type="EMBL" id="MCJ0743873.1"/>
    </source>
</evidence>
<protein>
    <submittedName>
        <fullName evidence="1">Uncharacterized protein</fullName>
    </submittedName>
</protein>
<dbReference type="Proteomes" id="UP001165460">
    <property type="component" value="Unassembled WGS sequence"/>
</dbReference>
<dbReference type="RefSeq" id="WP_243363211.1">
    <property type="nucleotide sequence ID" value="NZ_JALGBH010000002.1"/>
</dbReference>
<reference evidence="1" key="1">
    <citation type="submission" date="2022-03" db="EMBL/GenBank/DDBJ databases">
        <authorList>
            <person name="Woo C.Y."/>
        </authorList>
    </citation>
    <scope>NUCLEOTIDE SEQUENCE</scope>
    <source>
        <strain evidence="1">CYS-01</strain>
    </source>
</reference>
<organism evidence="1 2">
    <name type="scientific">Pedobacter montanisoli</name>
    <dbReference type="NCBI Taxonomy" id="2923277"/>
    <lineage>
        <taxon>Bacteria</taxon>
        <taxon>Pseudomonadati</taxon>
        <taxon>Bacteroidota</taxon>
        <taxon>Sphingobacteriia</taxon>
        <taxon>Sphingobacteriales</taxon>
        <taxon>Sphingobacteriaceae</taxon>
        <taxon>Pedobacter</taxon>
    </lineage>
</organism>
<comment type="caution">
    <text evidence="1">The sequence shown here is derived from an EMBL/GenBank/DDBJ whole genome shotgun (WGS) entry which is preliminary data.</text>
</comment>
<evidence type="ECO:0000313" key="2">
    <source>
        <dbReference type="Proteomes" id="UP001165460"/>
    </source>
</evidence>
<keyword evidence="2" id="KW-1185">Reference proteome</keyword>
<proteinExistence type="predicted"/>
<gene>
    <name evidence="1" type="ORF">MMF97_14235</name>
</gene>
<dbReference type="EMBL" id="JALGBH010000002">
    <property type="protein sequence ID" value="MCJ0743873.1"/>
    <property type="molecule type" value="Genomic_DNA"/>
</dbReference>
<sequence>MEIDNYELWRPIADLPQSPYFFELHHATGELIILLKEFDNPDKALKIKFTGVIGYRVVNEAGRLISLDNPSLSTFCKSTNTRFLKWIKEESSGIFEDFELVHYVICNSDNIIDIISGPPVIVEWQMM</sequence>